<dbReference type="VEuPathDB" id="FungiDB:Z518_06318"/>
<keyword evidence="3" id="KW-1185">Reference proteome</keyword>
<dbReference type="HOGENOM" id="CLU_014048_3_0_1"/>
<evidence type="ECO:0000313" key="2">
    <source>
        <dbReference type="EMBL" id="KIX05446.1"/>
    </source>
</evidence>
<protein>
    <submittedName>
        <fullName evidence="2">Rhinocladiella mackenziei CBS 650.93 unplaced genomic scaffold supercont1.4, whole genome shotgun sequence</fullName>
    </submittedName>
</protein>
<proteinExistence type="predicted"/>
<reference evidence="2 3" key="1">
    <citation type="submission" date="2015-01" db="EMBL/GenBank/DDBJ databases">
        <title>The Genome Sequence of Rhinocladiella mackenzie CBS 650.93.</title>
        <authorList>
            <consortium name="The Broad Institute Genomics Platform"/>
            <person name="Cuomo C."/>
            <person name="de Hoog S."/>
            <person name="Gorbushina A."/>
            <person name="Stielow B."/>
            <person name="Teixiera M."/>
            <person name="Abouelleil A."/>
            <person name="Chapman S.B."/>
            <person name="Priest M."/>
            <person name="Young S.K."/>
            <person name="Wortman J."/>
            <person name="Nusbaum C."/>
            <person name="Birren B."/>
        </authorList>
    </citation>
    <scope>NUCLEOTIDE SEQUENCE [LARGE SCALE GENOMIC DNA]</scope>
    <source>
        <strain evidence="2 3">CBS 650.93</strain>
    </source>
</reference>
<dbReference type="AlphaFoldDB" id="A0A0D2IQJ3"/>
<dbReference type="RefSeq" id="XP_013272582.1">
    <property type="nucleotide sequence ID" value="XM_013417128.1"/>
</dbReference>
<evidence type="ECO:0000256" key="1">
    <source>
        <dbReference type="SAM" id="MobiDB-lite"/>
    </source>
</evidence>
<sequence length="515" mass="56011">MTWLVNDRALLTPEELLHQLSRYADQQTSRVRTMLLLATPSLANLLDRKAFLLPALTRLYGNAKWAEDRQVNEVHVKSIAAVVDALPASPILTREGRLLASEGLAVLFSSADHHGMCTTVAPEDGSTPVTIRFSSDSTATCLNSSRHVVRHVTLPVANTLFVNGRHTTLLEDEWKVTASDSGVTIDHYRGRSLKHLQVNVGCQADAFLDGCSVPLQRLTPPRKVIKSMGNVLSQIEIEGKAVPASQELEKAVSDHISGDSTPGSHSPLLIYALIRSPTESDVEEGDAPGSSTGKSTPLQTLWQDARLFKVTGGGGGWGKRQGLLSLETAVDFETHDGTVGFPDLDTMEVLPLERRPQGMSRQNSTVEFLISPAGKAPQSPWTGAGRQRSSKSRRTAQTFILGTASNLASLEMPHQPGVLQNNKIPNVMVLPDHFGMISYGGAALGSDETPASKEQVVSFRGVPLTMSRTRLDVPNSSFILRTYLKDGTKQSGDYSVKLRDECEDDTESRYLLNKK</sequence>
<organism evidence="2 3">
    <name type="scientific">Rhinocladiella mackenziei CBS 650.93</name>
    <dbReference type="NCBI Taxonomy" id="1442369"/>
    <lineage>
        <taxon>Eukaryota</taxon>
        <taxon>Fungi</taxon>
        <taxon>Dikarya</taxon>
        <taxon>Ascomycota</taxon>
        <taxon>Pezizomycotina</taxon>
        <taxon>Eurotiomycetes</taxon>
        <taxon>Chaetothyriomycetidae</taxon>
        <taxon>Chaetothyriales</taxon>
        <taxon>Herpotrichiellaceae</taxon>
        <taxon>Rhinocladiella</taxon>
    </lineage>
</organism>
<dbReference type="Proteomes" id="UP000053617">
    <property type="component" value="Unassembled WGS sequence"/>
</dbReference>
<dbReference type="STRING" id="1442369.A0A0D2IQJ3"/>
<feature type="region of interest" description="Disordered" evidence="1">
    <location>
        <begin position="373"/>
        <end position="393"/>
    </location>
</feature>
<evidence type="ECO:0000313" key="3">
    <source>
        <dbReference type="Proteomes" id="UP000053617"/>
    </source>
</evidence>
<accession>A0A0D2IQJ3</accession>
<dbReference type="OrthoDB" id="1744869at2759"/>
<name>A0A0D2IQJ3_9EURO</name>
<dbReference type="GeneID" id="25294389"/>
<dbReference type="EMBL" id="KN847478">
    <property type="protein sequence ID" value="KIX05446.1"/>
    <property type="molecule type" value="Genomic_DNA"/>
</dbReference>
<gene>
    <name evidence="2" type="ORF">Z518_06318</name>
</gene>